<organism evidence="2 3">
    <name type="scientific">Halobacteriovorax vibrionivorans</name>
    <dbReference type="NCBI Taxonomy" id="2152716"/>
    <lineage>
        <taxon>Bacteria</taxon>
        <taxon>Pseudomonadati</taxon>
        <taxon>Bdellovibrionota</taxon>
        <taxon>Bacteriovoracia</taxon>
        <taxon>Bacteriovoracales</taxon>
        <taxon>Halobacteriovoraceae</taxon>
        <taxon>Halobacteriovorax</taxon>
    </lineage>
</organism>
<evidence type="ECO:0000313" key="3">
    <source>
        <dbReference type="Proteomes" id="UP000443582"/>
    </source>
</evidence>
<feature type="transmembrane region" description="Helical" evidence="1">
    <location>
        <begin position="205"/>
        <end position="222"/>
    </location>
</feature>
<dbReference type="Proteomes" id="UP000443582">
    <property type="component" value="Unassembled WGS sequence"/>
</dbReference>
<keyword evidence="1" id="KW-0812">Transmembrane</keyword>
<dbReference type="RefSeq" id="WP_114706151.1">
    <property type="nucleotide sequence ID" value="NZ_QDKL01000001.1"/>
</dbReference>
<name>A0ABY0IJQ6_9BACT</name>
<keyword evidence="1" id="KW-0472">Membrane</keyword>
<proteinExistence type="predicted"/>
<reference evidence="3" key="1">
    <citation type="journal article" date="2019" name="Int. J. Syst. Evol. Microbiol.">
        <title>Halobacteriovorax valvorus sp. nov., a novel prokaryotic predator isolated from coastal seawater of China.</title>
        <authorList>
            <person name="Chen M.-X."/>
        </authorList>
    </citation>
    <scope>NUCLEOTIDE SEQUENCE [LARGE SCALE GENOMIC DNA]</scope>
    <source>
        <strain evidence="3">BL9</strain>
    </source>
</reference>
<sequence>MIKAFVTLFLTIFSLTSYGAELFEIPLSKQLSESNAIIMGVYQDSYVKKLNNGKIVTNVTFKLEKSVGLGNRKQLSKNSFNFVYNGGQWQGINYPNENMPRFVKGRRYIVLLVKGEQEFYPFYDRLGVYTVIGREGEEEVVSQAFPANDTFGANSLSTFSLWVSTVFGESLEGLGSDKDIYKNKKSGRRIASINEEKSKNTAYKIPVYWLVIIFGLLGAAHLRKTKA</sequence>
<protein>
    <submittedName>
        <fullName evidence="2">Uncharacterized protein</fullName>
    </submittedName>
</protein>
<evidence type="ECO:0000256" key="1">
    <source>
        <dbReference type="SAM" id="Phobius"/>
    </source>
</evidence>
<evidence type="ECO:0000313" key="2">
    <source>
        <dbReference type="EMBL" id="RZF23203.1"/>
    </source>
</evidence>
<keyword evidence="3" id="KW-1185">Reference proteome</keyword>
<keyword evidence="1" id="KW-1133">Transmembrane helix</keyword>
<accession>A0ABY0IJQ6</accession>
<dbReference type="EMBL" id="QDKL01000001">
    <property type="protein sequence ID" value="RZF23203.1"/>
    <property type="molecule type" value="Genomic_DNA"/>
</dbReference>
<gene>
    <name evidence="2" type="ORF">DAY19_05385</name>
</gene>
<comment type="caution">
    <text evidence="2">The sequence shown here is derived from an EMBL/GenBank/DDBJ whole genome shotgun (WGS) entry which is preliminary data.</text>
</comment>